<feature type="transmembrane region" description="Helical" evidence="6">
    <location>
        <begin position="86"/>
        <end position="110"/>
    </location>
</feature>
<name>A0A1M7E581_MICLU</name>
<evidence type="ECO:0000256" key="3">
    <source>
        <dbReference type="ARBA" id="ARBA00022692"/>
    </source>
</evidence>
<evidence type="ECO:0000256" key="4">
    <source>
        <dbReference type="ARBA" id="ARBA00022989"/>
    </source>
</evidence>
<keyword evidence="2" id="KW-1003">Cell membrane</keyword>
<evidence type="ECO:0000256" key="1">
    <source>
        <dbReference type="ARBA" id="ARBA00004651"/>
    </source>
</evidence>
<evidence type="ECO:0000256" key="6">
    <source>
        <dbReference type="SAM" id="Phobius"/>
    </source>
</evidence>
<reference evidence="8 9" key="1">
    <citation type="submission" date="2016-11" db="EMBL/GenBank/DDBJ databases">
        <authorList>
            <person name="Varghese N."/>
            <person name="Submissions S."/>
        </authorList>
    </citation>
    <scope>NUCLEOTIDE SEQUENCE [LARGE SCALE GENOMIC DNA]</scope>
    <source>
        <strain evidence="8 9">VTM4R57</strain>
    </source>
</reference>
<evidence type="ECO:0000313" key="7">
    <source>
        <dbReference type="EMBL" id="MCV7629919.1"/>
    </source>
</evidence>
<dbReference type="Proteomes" id="UP001205867">
    <property type="component" value="Unassembled WGS sequence"/>
</dbReference>
<feature type="transmembrane region" description="Helical" evidence="6">
    <location>
        <begin position="58"/>
        <end position="80"/>
    </location>
</feature>
<evidence type="ECO:0000256" key="2">
    <source>
        <dbReference type="ARBA" id="ARBA00022475"/>
    </source>
</evidence>
<accession>A0A1M7E581</accession>
<dbReference type="AlphaFoldDB" id="A0A1M7E581"/>
<evidence type="ECO:0000313" key="10">
    <source>
        <dbReference type="Proteomes" id="UP001205867"/>
    </source>
</evidence>
<dbReference type="InterPro" id="IPR005538">
    <property type="entry name" value="LrgA/CidA"/>
</dbReference>
<dbReference type="EMBL" id="FRCE01000016">
    <property type="protein sequence ID" value="SHL86863.1"/>
    <property type="molecule type" value="Genomic_DNA"/>
</dbReference>
<dbReference type="EMBL" id="JALXKZ020000045">
    <property type="protein sequence ID" value="MCV7629919.1"/>
    <property type="molecule type" value="Genomic_DNA"/>
</dbReference>
<evidence type="ECO:0000313" key="9">
    <source>
        <dbReference type="Proteomes" id="UP000184253"/>
    </source>
</evidence>
<dbReference type="GO" id="GO:0005886">
    <property type="term" value="C:plasma membrane"/>
    <property type="evidence" value="ECO:0007669"/>
    <property type="project" value="UniProtKB-SubCell"/>
</dbReference>
<protein>
    <submittedName>
        <fullName evidence="7">CidA/LrgA family protein</fullName>
    </submittedName>
    <submittedName>
        <fullName evidence="8">Holin-like protein</fullName>
    </submittedName>
</protein>
<comment type="subcellular location">
    <subcellularLocation>
        <location evidence="1">Cell membrane</location>
        <topology evidence="1">Multi-pass membrane protein</topology>
    </subcellularLocation>
</comment>
<gene>
    <name evidence="7" type="ORF">M3A82_011345</name>
    <name evidence="8" type="ORF">SAMN04487849_11625</name>
</gene>
<keyword evidence="5 6" id="KW-0472">Membrane</keyword>
<dbReference type="PANTHER" id="PTHR33931">
    <property type="entry name" value="HOLIN-LIKE PROTEIN CIDA-RELATED"/>
    <property type="match status" value="1"/>
</dbReference>
<dbReference type="Pfam" id="PF03788">
    <property type="entry name" value="LrgA"/>
    <property type="match status" value="1"/>
</dbReference>
<dbReference type="GeneID" id="93344139"/>
<dbReference type="RefSeq" id="WP_002855541.1">
    <property type="nucleotide sequence ID" value="NZ_CBDRLD010000002.1"/>
</dbReference>
<proteinExistence type="predicted"/>
<evidence type="ECO:0000256" key="5">
    <source>
        <dbReference type="ARBA" id="ARBA00023136"/>
    </source>
</evidence>
<dbReference type="PANTHER" id="PTHR33931:SF2">
    <property type="entry name" value="HOLIN-LIKE PROTEIN CIDA"/>
    <property type="match status" value="1"/>
</dbReference>
<evidence type="ECO:0000313" key="8">
    <source>
        <dbReference type="EMBL" id="SHL86863.1"/>
    </source>
</evidence>
<dbReference type="Proteomes" id="UP000184253">
    <property type="component" value="Unassembled WGS sequence"/>
</dbReference>
<dbReference type="OMA" id="RWMIRIT"/>
<keyword evidence="4 6" id="KW-1133">Transmembrane helix</keyword>
<feature type="transmembrane region" description="Helical" evidence="6">
    <location>
        <begin position="29"/>
        <end position="46"/>
    </location>
</feature>
<keyword evidence="3 6" id="KW-0812">Transmembrane</keyword>
<reference evidence="7" key="2">
    <citation type="submission" date="2023-06" db="EMBL/GenBank/DDBJ databases">
        <title>lsaBGC provides a comprehensive framework for evolutionary analysis of biosynthetic gene clusters within focal taxa.</title>
        <authorList>
            <person name="Salamzade R."/>
            <person name="Sandstrom S."/>
            <person name="Kalan L.R."/>
        </authorList>
    </citation>
    <scope>NUCLEOTIDE SEQUENCE</scope>
    <source>
        <strain evidence="7">P3-SID899</strain>
    </source>
</reference>
<comment type="caution">
    <text evidence="7">The sequence shown here is derived from an EMBL/GenBank/DDBJ whole genome shotgun (WGS) entry which is preliminary data.</text>
</comment>
<organism evidence="7 10">
    <name type="scientific">Micrococcus luteus</name>
    <name type="common">Micrococcus lysodeikticus</name>
    <dbReference type="NCBI Taxonomy" id="1270"/>
    <lineage>
        <taxon>Bacteria</taxon>
        <taxon>Bacillati</taxon>
        <taxon>Actinomycetota</taxon>
        <taxon>Actinomycetes</taxon>
        <taxon>Micrococcales</taxon>
        <taxon>Micrococcaceae</taxon>
        <taxon>Micrococcus</taxon>
    </lineage>
</organism>
<sequence length="120" mass="12624">MIEGLLILLLCQLAGTLVADTLHLPIPGAVLGMLLLLGLLAWRRPAEDAPVMTASHHLLQHLPLLFVPAGVGVVAVLGLIGEHRALMLVGFVVPWLLGLVVTAGVAAPLARRLTDKEDAQ</sequence>